<dbReference type="InterPro" id="IPR038537">
    <property type="entry name" value="TatT_sf"/>
</dbReference>
<dbReference type="Pfam" id="PF16811">
    <property type="entry name" value="TAtT"/>
    <property type="match status" value="1"/>
</dbReference>
<protein>
    <submittedName>
        <fullName evidence="1">TRAP transporter TatT component family protein</fullName>
    </submittedName>
</protein>
<reference evidence="1" key="1">
    <citation type="submission" date="2021-05" db="EMBL/GenBank/DDBJ databases">
        <title>Energy efficiency and biological interactions define the core microbiome of deep oligotrophic groundwater.</title>
        <authorList>
            <person name="Mehrshad M."/>
            <person name="Lopez-Fernandez M."/>
            <person name="Bell E."/>
            <person name="Bernier-Latmani R."/>
            <person name="Bertilsson S."/>
            <person name="Dopson M."/>
        </authorList>
    </citation>
    <scope>NUCLEOTIDE SEQUENCE</scope>
    <source>
        <strain evidence="1">Modern_marine.mb.64</strain>
    </source>
</reference>
<dbReference type="AlphaFoldDB" id="A0A948RTZ6"/>
<name>A0A948RTZ6_UNCEI</name>
<dbReference type="Gene3D" id="1.25.40.920">
    <property type="entry name" value="TRAP transporter T-component"/>
    <property type="match status" value="1"/>
</dbReference>
<dbReference type="Proteomes" id="UP000777784">
    <property type="component" value="Unassembled WGS sequence"/>
</dbReference>
<proteinExistence type="predicted"/>
<evidence type="ECO:0000313" key="2">
    <source>
        <dbReference type="Proteomes" id="UP000777784"/>
    </source>
</evidence>
<dbReference type="EMBL" id="JAHJDP010000042">
    <property type="protein sequence ID" value="MBU2690978.1"/>
    <property type="molecule type" value="Genomic_DNA"/>
</dbReference>
<evidence type="ECO:0000313" key="1">
    <source>
        <dbReference type="EMBL" id="MBU2690978.1"/>
    </source>
</evidence>
<comment type="caution">
    <text evidence="1">The sequence shown here is derived from an EMBL/GenBank/DDBJ whole genome shotgun (WGS) entry which is preliminary data.</text>
</comment>
<accession>A0A948RTZ6</accession>
<gene>
    <name evidence="1" type="ORF">KJ970_08615</name>
</gene>
<dbReference type="InterPro" id="IPR031823">
    <property type="entry name" value="TatT"/>
</dbReference>
<sequence>MATQTHSTSSCRLILLLAILIIPAASLLSGCAISRGMAVGAMKPILVGASDEILKSGDLQTVGEGLPAQILTLKGLAAGRPGDAGLAALAVQLHLFYAMGFVEGTDPAHAEILYKEGRDIGLRTFSRDATFAEALRGGDLELKKALSGVGRDKAELMLWTSACWAGWIGLNLNDPEAIADLTLVEAMLDRTLELAPGTFHAMPLILRGAIYSMRPPILGGDPEKAREAFDEAFRMNERQFLLTQVYFASTYCKQVFDRDLFEKSLREVIAASPDILPEVRLLNLLAKQQAEIWLARADDIF</sequence>
<organism evidence="1 2">
    <name type="scientific">Eiseniibacteriota bacterium</name>
    <dbReference type="NCBI Taxonomy" id="2212470"/>
    <lineage>
        <taxon>Bacteria</taxon>
        <taxon>Candidatus Eiseniibacteriota</taxon>
    </lineage>
</organism>